<keyword evidence="2" id="KW-0813">Transport</keyword>
<sequence length="297" mass="33226">MFNWKKLGVITGLSLSLVVAGCSSDENQTVSEQMNFEITGLEPGAGQTELNNQVIEEYENLADWEQTTSSTGAMLSALDEAYQKEEPIMITAWSPHYMFAKWDLKYLEDPKGIFGQEQHATTITRLDLKEDMPDAYEILDRIHFEVPEIEAALLKANEEGLEIEEVAQIWVEENQDTVNTWIEGIDPVDGTSIDLISTQWDEVFFTGNVARIVLEQHGYDAKLTPVDPAVLFVSIANGEADASLSPWIPTTHGALYEEYEGRFEDLGANFEGAKIGLAVPTYMEEDSLEDFEPAEED</sequence>
<dbReference type="SUPFAM" id="SSF53850">
    <property type="entry name" value="Periplasmic binding protein-like II"/>
    <property type="match status" value="2"/>
</dbReference>
<feature type="domain" description="ABC-type glycine betaine transport system substrate-binding" evidence="5">
    <location>
        <begin position="192"/>
        <end position="291"/>
    </location>
</feature>
<dbReference type="EMBL" id="BMEY01000031">
    <property type="protein sequence ID" value="GGA92066.1"/>
    <property type="molecule type" value="Genomic_DNA"/>
</dbReference>
<evidence type="ECO:0000313" key="6">
    <source>
        <dbReference type="EMBL" id="GGA92066.1"/>
    </source>
</evidence>
<evidence type="ECO:0000256" key="3">
    <source>
        <dbReference type="ARBA" id="ARBA00022475"/>
    </source>
</evidence>
<evidence type="ECO:0000256" key="4">
    <source>
        <dbReference type="ARBA" id="ARBA00023136"/>
    </source>
</evidence>
<proteinExistence type="predicted"/>
<dbReference type="RefSeq" id="WP_229740822.1">
    <property type="nucleotide sequence ID" value="NZ_BMEY01000031.1"/>
</dbReference>
<dbReference type="Gene3D" id="3.40.190.100">
    <property type="entry name" value="Glycine betaine-binding periplasmic protein, domain 2"/>
    <property type="match status" value="1"/>
</dbReference>
<dbReference type="PANTHER" id="PTHR47737">
    <property type="entry name" value="GLYCINE BETAINE/PROLINE BETAINE TRANSPORT SYSTEM PERMEASE PROTEIN PROW"/>
    <property type="match status" value="1"/>
</dbReference>
<dbReference type="Proteomes" id="UP000613512">
    <property type="component" value="Unassembled WGS sequence"/>
</dbReference>
<dbReference type="GO" id="GO:0043190">
    <property type="term" value="C:ATP-binding cassette (ABC) transporter complex"/>
    <property type="evidence" value="ECO:0007669"/>
    <property type="project" value="InterPro"/>
</dbReference>
<evidence type="ECO:0000313" key="7">
    <source>
        <dbReference type="Proteomes" id="UP000613512"/>
    </source>
</evidence>
<dbReference type="GO" id="GO:0031460">
    <property type="term" value="P:glycine betaine transport"/>
    <property type="evidence" value="ECO:0007669"/>
    <property type="project" value="TreeGrafter"/>
</dbReference>
<dbReference type="GO" id="GO:0015871">
    <property type="term" value="P:choline transport"/>
    <property type="evidence" value="ECO:0007669"/>
    <property type="project" value="TreeGrafter"/>
</dbReference>
<dbReference type="GO" id="GO:0015226">
    <property type="term" value="F:carnitine transmembrane transporter activity"/>
    <property type="evidence" value="ECO:0007669"/>
    <property type="project" value="TreeGrafter"/>
</dbReference>
<dbReference type="GO" id="GO:0005275">
    <property type="term" value="F:amine transmembrane transporter activity"/>
    <property type="evidence" value="ECO:0007669"/>
    <property type="project" value="TreeGrafter"/>
</dbReference>
<reference evidence="6" key="2">
    <citation type="submission" date="2020-09" db="EMBL/GenBank/DDBJ databases">
        <authorList>
            <person name="Sun Q."/>
            <person name="Zhou Y."/>
        </authorList>
    </citation>
    <scope>NUCLEOTIDE SEQUENCE</scope>
    <source>
        <strain evidence="6">CGMCC 1.12408</strain>
    </source>
</reference>
<evidence type="ECO:0000256" key="1">
    <source>
        <dbReference type="ARBA" id="ARBA00004236"/>
    </source>
</evidence>
<dbReference type="Gene3D" id="3.10.105.10">
    <property type="entry name" value="Dipeptide-binding Protein, Domain 3"/>
    <property type="match status" value="1"/>
</dbReference>
<dbReference type="PANTHER" id="PTHR47737:SF1">
    <property type="entry name" value="GLYCINE BETAINE_PROLINE BETAINE TRANSPORT SYSTEM PERMEASE PROTEIN PROW"/>
    <property type="match status" value="1"/>
</dbReference>
<evidence type="ECO:0000259" key="5">
    <source>
        <dbReference type="Pfam" id="PF04069"/>
    </source>
</evidence>
<reference evidence="6" key="1">
    <citation type="journal article" date="2014" name="Int. J. Syst. Evol. Microbiol.">
        <title>Complete genome sequence of Corynebacterium casei LMG S-19264T (=DSM 44701T), isolated from a smear-ripened cheese.</title>
        <authorList>
            <consortium name="US DOE Joint Genome Institute (JGI-PGF)"/>
            <person name="Walter F."/>
            <person name="Albersmeier A."/>
            <person name="Kalinowski J."/>
            <person name="Ruckert C."/>
        </authorList>
    </citation>
    <scope>NUCLEOTIDE SEQUENCE</scope>
    <source>
        <strain evidence="6">CGMCC 1.12408</strain>
    </source>
</reference>
<keyword evidence="7" id="KW-1185">Reference proteome</keyword>
<comment type="subcellular location">
    <subcellularLocation>
        <location evidence="1">Cell membrane</location>
    </subcellularLocation>
</comment>
<organism evidence="6 7">
    <name type="scientific">Ornithinibacillus halotolerans</name>
    <dbReference type="NCBI Taxonomy" id="1274357"/>
    <lineage>
        <taxon>Bacteria</taxon>
        <taxon>Bacillati</taxon>
        <taxon>Bacillota</taxon>
        <taxon>Bacilli</taxon>
        <taxon>Bacillales</taxon>
        <taxon>Bacillaceae</taxon>
        <taxon>Ornithinibacillus</taxon>
    </lineage>
</organism>
<evidence type="ECO:0000256" key="2">
    <source>
        <dbReference type="ARBA" id="ARBA00022448"/>
    </source>
</evidence>
<dbReference type="Pfam" id="PF04069">
    <property type="entry name" value="OpuAC"/>
    <property type="match status" value="2"/>
</dbReference>
<dbReference type="PROSITE" id="PS51257">
    <property type="entry name" value="PROKAR_LIPOPROTEIN"/>
    <property type="match status" value="1"/>
</dbReference>
<name>A0A916SDC3_9BACI</name>
<gene>
    <name evidence="6" type="primary">gbuC</name>
    <name evidence="6" type="ORF">GCM10008025_38140</name>
</gene>
<feature type="domain" description="ABC-type glycine betaine transport system substrate-binding" evidence="5">
    <location>
        <begin position="29"/>
        <end position="173"/>
    </location>
</feature>
<accession>A0A916SDC3</accession>
<keyword evidence="3" id="KW-1003">Cell membrane</keyword>
<protein>
    <submittedName>
        <fullName evidence="6">Glycine/betaine ABC transporter substrate-binding protein</fullName>
    </submittedName>
</protein>
<comment type="caution">
    <text evidence="6">The sequence shown here is derived from an EMBL/GenBank/DDBJ whole genome shotgun (WGS) entry which is preliminary data.</text>
</comment>
<keyword evidence="4" id="KW-0472">Membrane</keyword>
<dbReference type="InterPro" id="IPR007210">
    <property type="entry name" value="ABC_Gly_betaine_transp_sub-bd"/>
</dbReference>
<dbReference type="AlphaFoldDB" id="A0A916SDC3"/>